<dbReference type="EMBL" id="MZGW01000012">
    <property type="protein sequence ID" value="OPJ54754.1"/>
    <property type="molecule type" value="Genomic_DNA"/>
</dbReference>
<dbReference type="GO" id="GO:0003676">
    <property type="term" value="F:nucleic acid binding"/>
    <property type="evidence" value="ECO:0007669"/>
    <property type="project" value="InterPro"/>
</dbReference>
<organism evidence="1 2">
    <name type="scientific">Alkalithermobacter paradoxus</name>
    <dbReference type="NCBI Taxonomy" id="29349"/>
    <lineage>
        <taxon>Bacteria</taxon>
        <taxon>Bacillati</taxon>
        <taxon>Bacillota</taxon>
        <taxon>Clostridia</taxon>
        <taxon>Peptostreptococcales</taxon>
        <taxon>Tepidibacteraceae</taxon>
        <taxon>Alkalithermobacter</taxon>
    </lineage>
</organism>
<dbReference type="RefSeq" id="WP_079413581.1">
    <property type="nucleotide sequence ID" value="NZ_MZGW01000012.1"/>
</dbReference>
<proteinExistence type="predicted"/>
<dbReference type="AlphaFoldDB" id="A0A1V4I4E5"/>
<name>A0A1V4I4E5_9FIRM</name>
<evidence type="ECO:0000313" key="2">
    <source>
        <dbReference type="Proteomes" id="UP000190140"/>
    </source>
</evidence>
<comment type="caution">
    <text evidence="1">The sequence shown here is derived from an EMBL/GenBank/DDBJ whole genome shotgun (WGS) entry which is preliminary data.</text>
</comment>
<dbReference type="Proteomes" id="UP000190140">
    <property type="component" value="Unassembled WGS sequence"/>
</dbReference>
<evidence type="ECO:0008006" key="3">
    <source>
        <dbReference type="Google" id="ProtNLM"/>
    </source>
</evidence>
<dbReference type="Gene3D" id="3.40.1350.10">
    <property type="match status" value="1"/>
</dbReference>
<keyword evidence="2" id="KW-1185">Reference proteome</keyword>
<sequence length="151" mass="17862">MPRMIWSELSHLQLGKYAEYLMKMEFLSYGFDVFNTEVDDKGVDFVIKSGSGKFYEMQVKSCRDLNYVFMRKDKFDINNESLILVLALFEDNKMPDVFLIPAIEWKSPNNLLKDRDYEDLKSKPEWGINLSQKNLGLLNQYSIEIMMNKFK</sequence>
<protein>
    <recommendedName>
        <fullName evidence="3">DUF4365 domain-containing protein</fullName>
    </recommendedName>
</protein>
<accession>A0A1V4I4E5</accession>
<dbReference type="OrthoDB" id="6997828at2"/>
<gene>
    <name evidence="1" type="ORF">CLOTH_19750</name>
</gene>
<reference evidence="1 2" key="1">
    <citation type="submission" date="2017-03" db="EMBL/GenBank/DDBJ databases">
        <title>Genome sequence of Clostridium thermoalcaliphilum DSM 7309.</title>
        <authorList>
            <person name="Poehlein A."/>
            <person name="Daniel R."/>
        </authorList>
    </citation>
    <scope>NUCLEOTIDE SEQUENCE [LARGE SCALE GENOMIC DNA]</scope>
    <source>
        <strain evidence="1 2">DSM 7309</strain>
    </source>
</reference>
<evidence type="ECO:0000313" key="1">
    <source>
        <dbReference type="EMBL" id="OPJ54754.1"/>
    </source>
</evidence>
<dbReference type="InterPro" id="IPR011856">
    <property type="entry name" value="tRNA_endonuc-like_dom_sf"/>
</dbReference>